<feature type="signal peptide" evidence="1">
    <location>
        <begin position="1"/>
        <end position="31"/>
    </location>
</feature>
<proteinExistence type="predicted"/>
<dbReference type="Gene3D" id="3.40.33.10">
    <property type="entry name" value="CAP"/>
    <property type="match status" value="1"/>
</dbReference>
<evidence type="ECO:0000256" key="1">
    <source>
        <dbReference type="SAM" id="SignalP"/>
    </source>
</evidence>
<dbReference type="Pfam" id="PF00188">
    <property type="entry name" value="CAP"/>
    <property type="match status" value="1"/>
</dbReference>
<evidence type="ECO:0000313" key="3">
    <source>
        <dbReference type="EMBL" id="PKZ17476.1"/>
    </source>
</evidence>
<gene>
    <name evidence="3" type="ORF">CYJ34_01840</name>
</gene>
<comment type="caution">
    <text evidence="3">The sequence shown here is derived from an EMBL/GenBank/DDBJ whole genome shotgun (WGS) entry which is preliminary data.</text>
</comment>
<dbReference type="AlphaFoldDB" id="A0A2I1MBH4"/>
<feature type="domain" description="SCP" evidence="2">
    <location>
        <begin position="106"/>
        <end position="235"/>
    </location>
</feature>
<dbReference type="EMBL" id="PKGS01000001">
    <property type="protein sequence ID" value="PKZ17476.1"/>
    <property type="molecule type" value="Genomic_DNA"/>
</dbReference>
<evidence type="ECO:0000313" key="4">
    <source>
        <dbReference type="Proteomes" id="UP000234335"/>
    </source>
</evidence>
<dbReference type="InterPro" id="IPR035940">
    <property type="entry name" value="CAP_sf"/>
</dbReference>
<sequence>MFLGDCMKNIKKLALSLAISFVVLEVNPAFAANRIDLGVDTGNVSFSEGTFNLKQNEILKNEVLYEIRNIRSKMWDENILYTLDDTNSKAERLQDVAKANGYQNKEAYVNAIKWSINLEKIAIQRAYEQTITGLSHQRPDGSNKSTAVSKNGIYANAEILAASTEIENPAKSFYQWTYEASKNKNNKSEYQLIKEAKGVFNLYNGHLHILLDPELKSIGYADLNTNSKWNYSVGVFDYNVDNNQASANLVGSYNIYAGNIKDAPKIEEEKESNTKEISDETIEKLKKSVKKSEQTIAGAKVLMRTMPKFAKEHGQKIKELIANSQRIIDQAKKILANY</sequence>
<keyword evidence="1" id="KW-0732">Signal</keyword>
<name>A0A2I1MBH4_9FIRM</name>
<dbReference type="InterPro" id="IPR014044">
    <property type="entry name" value="CAP_dom"/>
</dbReference>
<feature type="chain" id="PRO_5014165489" description="SCP domain-containing protein" evidence="1">
    <location>
        <begin position="32"/>
        <end position="338"/>
    </location>
</feature>
<dbReference type="Proteomes" id="UP000234335">
    <property type="component" value="Unassembled WGS sequence"/>
</dbReference>
<protein>
    <recommendedName>
        <fullName evidence="2">SCP domain-containing protein</fullName>
    </recommendedName>
</protein>
<keyword evidence="4" id="KW-1185">Reference proteome</keyword>
<accession>A0A2I1MBH4</accession>
<reference evidence="3 4" key="1">
    <citation type="submission" date="2017-12" db="EMBL/GenBank/DDBJ databases">
        <title>Phylogenetic diversity of female urinary microbiome.</title>
        <authorList>
            <person name="Thomas-White K."/>
            <person name="Wolfe A.J."/>
        </authorList>
    </citation>
    <scope>NUCLEOTIDE SEQUENCE [LARGE SCALE GENOMIC DNA]</scope>
    <source>
        <strain evidence="3 4">UMB0119</strain>
    </source>
</reference>
<evidence type="ECO:0000259" key="2">
    <source>
        <dbReference type="Pfam" id="PF00188"/>
    </source>
</evidence>
<organism evidence="3 4">
    <name type="scientific">Anaerococcus octavius</name>
    <dbReference type="NCBI Taxonomy" id="54007"/>
    <lineage>
        <taxon>Bacteria</taxon>
        <taxon>Bacillati</taxon>
        <taxon>Bacillota</taxon>
        <taxon>Tissierellia</taxon>
        <taxon>Tissierellales</taxon>
        <taxon>Peptoniphilaceae</taxon>
        <taxon>Anaerococcus</taxon>
    </lineage>
</organism>